<reference evidence="7 8" key="2">
    <citation type="submission" date="2016-06" db="EMBL/GenBank/DDBJ databases">
        <title>Pedobacter psychrophilus sp. nov., isolated from Antarctic fragmentary rock.</title>
        <authorList>
            <person name="Svec P."/>
        </authorList>
    </citation>
    <scope>NUCLEOTIDE SEQUENCE [LARGE SCALE GENOMIC DNA]</scope>
    <source>
        <strain evidence="7 8">CCM 8644</strain>
    </source>
</reference>
<dbReference type="PROSITE" id="PS00723">
    <property type="entry name" value="POLYPRENYL_SYNTHASE_1"/>
    <property type="match status" value="1"/>
</dbReference>
<dbReference type="Pfam" id="PF00348">
    <property type="entry name" value="polyprenyl_synt"/>
    <property type="match status" value="1"/>
</dbReference>
<dbReference type="GO" id="GO:0046872">
    <property type="term" value="F:metal ion binding"/>
    <property type="evidence" value="ECO:0007669"/>
    <property type="project" value="UniProtKB-KW"/>
</dbReference>
<dbReference type="GO" id="GO:0004659">
    <property type="term" value="F:prenyltransferase activity"/>
    <property type="evidence" value="ECO:0007669"/>
    <property type="project" value="InterPro"/>
</dbReference>
<evidence type="ECO:0000256" key="3">
    <source>
        <dbReference type="ARBA" id="ARBA00022679"/>
    </source>
</evidence>
<evidence type="ECO:0000256" key="1">
    <source>
        <dbReference type="ARBA" id="ARBA00001946"/>
    </source>
</evidence>
<dbReference type="STRING" id="1826909.A5893_09695"/>
<evidence type="ECO:0000313" key="8">
    <source>
        <dbReference type="Proteomes" id="UP000078459"/>
    </source>
</evidence>
<keyword evidence="8" id="KW-1185">Reference proteome</keyword>
<comment type="cofactor">
    <cofactor evidence="1">
        <name>Mg(2+)</name>
        <dbReference type="ChEBI" id="CHEBI:18420"/>
    </cofactor>
</comment>
<dbReference type="GO" id="GO:0008299">
    <property type="term" value="P:isoprenoid biosynthetic process"/>
    <property type="evidence" value="ECO:0007669"/>
    <property type="project" value="InterPro"/>
</dbReference>
<dbReference type="CDD" id="cd00685">
    <property type="entry name" value="Trans_IPPS_HT"/>
    <property type="match status" value="1"/>
</dbReference>
<sequence>MYSIQELQSIIDKAVKGTSYPAEPKELYEPIAYLMSLGGKRLRPALVLMATDLFGGDINDALAPALAVELFHNFTLMHDDIMDKAPLRRGKPTVHAKWGDSVAILSGDVMFVKAYKMMIQVKPQILADVLDVFNATAIGVCEGQQIDMNFENRGVVEVDEYLEMIRLKTAVLVGGALKIGALIGDASKQEADNLYQFGENLGIAFQLQDDILDVYGDPLKFGKQVGGDIISNKKTYLLIKALELAKGDDLIELKNWLAKPDFNSEEKVNAVRNIYNNIGIKDLSENLMQSYAQLALDNLDKINASQENKSTLMDFADMLIKREH</sequence>
<comment type="similarity">
    <text evidence="2 6">Belongs to the FPP/GGPP synthase family.</text>
</comment>
<dbReference type="SFLD" id="SFLDG01017">
    <property type="entry name" value="Polyprenyl_Transferase_Like"/>
    <property type="match status" value="1"/>
</dbReference>
<dbReference type="RefSeq" id="WP_068822451.1">
    <property type="nucleotide sequence ID" value="NZ_LWHJ01000027.1"/>
</dbReference>
<dbReference type="Proteomes" id="UP000078459">
    <property type="component" value="Unassembled WGS sequence"/>
</dbReference>
<dbReference type="Gene3D" id="1.10.600.10">
    <property type="entry name" value="Farnesyl Diphosphate Synthase"/>
    <property type="match status" value="1"/>
</dbReference>
<evidence type="ECO:0000256" key="2">
    <source>
        <dbReference type="ARBA" id="ARBA00006706"/>
    </source>
</evidence>
<organism evidence="7 8">
    <name type="scientific">Pedobacter psychrophilus</name>
    <dbReference type="NCBI Taxonomy" id="1826909"/>
    <lineage>
        <taxon>Bacteria</taxon>
        <taxon>Pseudomonadati</taxon>
        <taxon>Bacteroidota</taxon>
        <taxon>Sphingobacteriia</taxon>
        <taxon>Sphingobacteriales</taxon>
        <taxon>Sphingobacteriaceae</taxon>
        <taxon>Pedobacter</taxon>
    </lineage>
</organism>
<evidence type="ECO:0000256" key="5">
    <source>
        <dbReference type="ARBA" id="ARBA00022842"/>
    </source>
</evidence>
<dbReference type="EMBL" id="LWHJ01000027">
    <property type="protein sequence ID" value="OAQ39834.1"/>
    <property type="molecule type" value="Genomic_DNA"/>
</dbReference>
<dbReference type="SFLD" id="SFLDS00005">
    <property type="entry name" value="Isoprenoid_Synthase_Type_I"/>
    <property type="match status" value="1"/>
</dbReference>
<comment type="caution">
    <text evidence="7">The sequence shown here is derived from an EMBL/GenBank/DDBJ whole genome shotgun (WGS) entry which is preliminary data.</text>
</comment>
<dbReference type="InterPro" id="IPR033749">
    <property type="entry name" value="Polyprenyl_synt_CS"/>
</dbReference>
<dbReference type="PANTHER" id="PTHR12001">
    <property type="entry name" value="GERANYLGERANYL PYROPHOSPHATE SYNTHASE"/>
    <property type="match status" value="1"/>
</dbReference>
<keyword evidence="4" id="KW-0479">Metal-binding</keyword>
<gene>
    <name evidence="7" type="ORF">A5893_09695</name>
</gene>
<accession>A0A179DG21</accession>
<dbReference type="PANTHER" id="PTHR12001:SF85">
    <property type="entry name" value="SHORT CHAIN ISOPRENYL DIPHOSPHATE SYNTHASE"/>
    <property type="match status" value="1"/>
</dbReference>
<keyword evidence="5" id="KW-0460">Magnesium</keyword>
<dbReference type="AlphaFoldDB" id="A0A179DG21"/>
<evidence type="ECO:0000256" key="4">
    <source>
        <dbReference type="ARBA" id="ARBA00022723"/>
    </source>
</evidence>
<evidence type="ECO:0000313" key="7">
    <source>
        <dbReference type="EMBL" id="OAQ39834.1"/>
    </source>
</evidence>
<keyword evidence="3 6" id="KW-0808">Transferase</keyword>
<name>A0A179DG21_9SPHI</name>
<dbReference type="InterPro" id="IPR008949">
    <property type="entry name" value="Isoprenoid_synthase_dom_sf"/>
</dbReference>
<dbReference type="SUPFAM" id="SSF48576">
    <property type="entry name" value="Terpenoid synthases"/>
    <property type="match status" value="1"/>
</dbReference>
<protein>
    <submittedName>
        <fullName evidence="7">Isoprenyl synthetase</fullName>
    </submittedName>
</protein>
<evidence type="ECO:0000256" key="6">
    <source>
        <dbReference type="RuleBase" id="RU004466"/>
    </source>
</evidence>
<reference evidence="7 8" key="1">
    <citation type="submission" date="2016-04" db="EMBL/GenBank/DDBJ databases">
        <authorList>
            <person name="Evans L.H."/>
            <person name="Alamgir A."/>
            <person name="Owens N."/>
            <person name="Weber N.D."/>
            <person name="Virtaneva K."/>
            <person name="Barbian K."/>
            <person name="Babar A."/>
            <person name="Rosenke K."/>
        </authorList>
    </citation>
    <scope>NUCLEOTIDE SEQUENCE [LARGE SCALE GENOMIC DNA]</scope>
    <source>
        <strain evidence="7 8">CCM 8644</strain>
    </source>
</reference>
<dbReference type="OrthoDB" id="9805316at2"/>
<dbReference type="PROSITE" id="PS00444">
    <property type="entry name" value="POLYPRENYL_SYNTHASE_2"/>
    <property type="match status" value="1"/>
</dbReference>
<proteinExistence type="inferred from homology"/>
<dbReference type="InterPro" id="IPR000092">
    <property type="entry name" value="Polyprenyl_synt"/>
</dbReference>